<evidence type="ECO:0000259" key="15">
    <source>
        <dbReference type="SMART" id="SM00331"/>
    </source>
</evidence>
<dbReference type="InterPro" id="IPR000014">
    <property type="entry name" value="PAS"/>
</dbReference>
<keyword evidence="7" id="KW-0418">Kinase</keyword>
<feature type="domain" description="PPM-type phosphatase" evidence="15">
    <location>
        <begin position="542"/>
        <end position="768"/>
    </location>
</feature>
<keyword evidence="6" id="KW-0547">Nucleotide-binding</keyword>
<dbReference type="Proteomes" id="UP001500212">
    <property type="component" value="Unassembled WGS sequence"/>
</dbReference>
<dbReference type="InterPro" id="IPR003018">
    <property type="entry name" value="GAF"/>
</dbReference>
<keyword evidence="5 13" id="KW-0812">Transmembrane</keyword>
<dbReference type="SUPFAM" id="SSF81606">
    <property type="entry name" value="PP2C-like"/>
    <property type="match status" value="1"/>
</dbReference>
<keyword evidence="3" id="KW-0597">Phosphoprotein</keyword>
<evidence type="ECO:0000256" key="12">
    <source>
        <dbReference type="ARBA" id="ARBA00023136"/>
    </source>
</evidence>
<dbReference type="SMART" id="SM00091">
    <property type="entry name" value="PAS"/>
    <property type="match status" value="1"/>
</dbReference>
<keyword evidence="10 13" id="KW-1133">Transmembrane helix</keyword>
<evidence type="ECO:0000256" key="8">
    <source>
        <dbReference type="ARBA" id="ARBA00022801"/>
    </source>
</evidence>
<organism evidence="16 17">
    <name type="scientific">Actinoallomurus liliacearum</name>
    <dbReference type="NCBI Taxonomy" id="1080073"/>
    <lineage>
        <taxon>Bacteria</taxon>
        <taxon>Bacillati</taxon>
        <taxon>Actinomycetota</taxon>
        <taxon>Actinomycetes</taxon>
        <taxon>Streptosporangiales</taxon>
        <taxon>Thermomonosporaceae</taxon>
        <taxon>Actinoallomurus</taxon>
    </lineage>
</organism>
<keyword evidence="8" id="KW-0378">Hydrolase</keyword>
<dbReference type="InterPro" id="IPR036890">
    <property type="entry name" value="HATPase_C_sf"/>
</dbReference>
<dbReference type="InterPro" id="IPR052016">
    <property type="entry name" value="Bact_Sigma-Reg"/>
</dbReference>
<dbReference type="Gene3D" id="3.30.450.40">
    <property type="match status" value="1"/>
</dbReference>
<keyword evidence="2" id="KW-1003">Cell membrane</keyword>
<dbReference type="Pfam" id="PF01590">
    <property type="entry name" value="GAF"/>
    <property type="match status" value="1"/>
</dbReference>
<gene>
    <name evidence="16" type="ORF">GCM10023195_76110</name>
</gene>
<reference evidence="17" key="1">
    <citation type="journal article" date="2019" name="Int. J. Syst. Evol. Microbiol.">
        <title>The Global Catalogue of Microorganisms (GCM) 10K type strain sequencing project: providing services to taxonomists for standard genome sequencing and annotation.</title>
        <authorList>
            <consortium name="The Broad Institute Genomics Platform"/>
            <consortium name="The Broad Institute Genome Sequencing Center for Infectious Disease"/>
            <person name="Wu L."/>
            <person name="Ma J."/>
        </authorList>
    </citation>
    <scope>NUCLEOTIDE SEQUENCE [LARGE SCALE GENOMIC DNA]</scope>
    <source>
        <strain evidence="17">JCM 17938</strain>
    </source>
</reference>
<evidence type="ECO:0000256" key="4">
    <source>
        <dbReference type="ARBA" id="ARBA00022679"/>
    </source>
</evidence>
<dbReference type="InterPro" id="IPR036457">
    <property type="entry name" value="PPM-type-like_dom_sf"/>
</dbReference>
<sequence length="919" mass="98928">MSAGRPRDRRVSLLSLRSVAGQVFLLQVVIVVLLVAAAVAMEVYQAAHDALRQGRRESVVAAEAFANAPGVAQALRGPNPTAVLQPRAEAARKRSGVHFIVVMNTHGIRYTYPYPSEIGKHFVGTIEPALHGHTTIENRAGGPPTPAGGGMFVQAVVPVFDEHGAVVGMVSAGKTIQGVTSQWVSDLPITVGSGVAALALAAAGTALVSRRLRRQTHGVGPAEMTRMYEHHDAVLHAVREGVLITGAGGRLVLANDEAQRLLGLSADAQGRDVRELGLPEDMTRVLMSGEAVTDEVHLAQDRLLAVNKRPTFPGRAQTGSVVTLRDTTELAAVSGRAQATRERLKLLYEAGVRIGTTLDVVREARELAEVAVAGFADVVMVDLIDATLRGEEPAAGRWRLRRVAIGGDQRIKPLWPVGEQVWFSPAAPQNRALERGYGLLQADLRQARAWREEAPERAGEALEQGLRSLVAVPLQARGVPLGVASFYRVRETPEFDNEDLLLAEELTARAAVAIDNARRFTREHAMAVTLQRSLLPRRQPEQDALEVAWRYLPAEAGVGGDWFDLIPLPGARVALVMGDVIGHGMHAAVTMGRLRTAAHNFATLDLPVEEVLWHLDELVACMDGEEHTGPNPEGHSGNEVIGATCLYGIYDPVAGTFTLARAGHPGPAVVYQDGTVTYPDVPASPPLGLGGYPFETTELHLPEGSRLVLYTDGLIEDRTRDIDTGLEQLRRTLRHSDGRTPEQICQAVIDSVAPAHPADDIALLVARTRLVPRSHVAEWDVPVDAAAVPSVRAACAAKVREWGLEEIAFTTELILSELVTNAIRYGASPIKVRLLYGRSLTCEVSDGSSTSPRLRRAATTDEGGRGLFLVAQLAERWGTRYTTNGKVIWADQALEGREPTTEGGTLADVLLEQFDAASF</sequence>
<evidence type="ECO:0000259" key="14">
    <source>
        <dbReference type="SMART" id="SM00091"/>
    </source>
</evidence>
<dbReference type="CDD" id="cd16936">
    <property type="entry name" value="HATPase_RsbW-like"/>
    <property type="match status" value="1"/>
</dbReference>
<keyword evidence="4" id="KW-0808">Transferase</keyword>
<dbReference type="InterPro" id="IPR029016">
    <property type="entry name" value="GAF-like_dom_sf"/>
</dbReference>
<dbReference type="InterPro" id="IPR029151">
    <property type="entry name" value="Sensor-like_sf"/>
</dbReference>
<dbReference type="EMBL" id="BAABHJ010000039">
    <property type="protein sequence ID" value="GAA4617085.1"/>
    <property type="molecule type" value="Genomic_DNA"/>
</dbReference>
<dbReference type="Pfam" id="PF17203">
    <property type="entry name" value="sCache_3_2"/>
    <property type="match status" value="1"/>
</dbReference>
<protein>
    <submittedName>
        <fullName evidence="16">SpoIIE family protein phosphatase/ATP-binding protein</fullName>
    </submittedName>
</protein>
<dbReference type="PANTHER" id="PTHR43156">
    <property type="entry name" value="STAGE II SPORULATION PROTEIN E-RELATED"/>
    <property type="match status" value="1"/>
</dbReference>
<evidence type="ECO:0000313" key="17">
    <source>
        <dbReference type="Proteomes" id="UP001500212"/>
    </source>
</evidence>
<dbReference type="Pfam" id="PF13581">
    <property type="entry name" value="HATPase_c_2"/>
    <property type="match status" value="1"/>
</dbReference>
<evidence type="ECO:0000256" key="2">
    <source>
        <dbReference type="ARBA" id="ARBA00022475"/>
    </source>
</evidence>
<evidence type="ECO:0000256" key="11">
    <source>
        <dbReference type="ARBA" id="ARBA00023012"/>
    </source>
</evidence>
<dbReference type="InterPro" id="IPR035965">
    <property type="entry name" value="PAS-like_dom_sf"/>
</dbReference>
<keyword evidence="9" id="KW-0067">ATP-binding</keyword>
<dbReference type="InterPro" id="IPR003594">
    <property type="entry name" value="HATPase_dom"/>
</dbReference>
<evidence type="ECO:0000256" key="10">
    <source>
        <dbReference type="ARBA" id="ARBA00022989"/>
    </source>
</evidence>
<accession>A0ABP8TUZ5</accession>
<feature type="transmembrane region" description="Helical" evidence="13">
    <location>
        <begin position="21"/>
        <end position="41"/>
    </location>
</feature>
<evidence type="ECO:0000256" key="3">
    <source>
        <dbReference type="ARBA" id="ARBA00022553"/>
    </source>
</evidence>
<proteinExistence type="predicted"/>
<dbReference type="SUPFAM" id="SSF55781">
    <property type="entry name" value="GAF domain-like"/>
    <property type="match status" value="1"/>
</dbReference>
<dbReference type="SUPFAM" id="SSF55874">
    <property type="entry name" value="ATPase domain of HSP90 chaperone/DNA topoisomerase II/histidine kinase"/>
    <property type="match status" value="1"/>
</dbReference>
<evidence type="ECO:0000256" key="1">
    <source>
        <dbReference type="ARBA" id="ARBA00004651"/>
    </source>
</evidence>
<dbReference type="Gene3D" id="3.30.565.10">
    <property type="entry name" value="Histidine kinase-like ATPase, C-terminal domain"/>
    <property type="match status" value="1"/>
</dbReference>
<evidence type="ECO:0000256" key="13">
    <source>
        <dbReference type="SAM" id="Phobius"/>
    </source>
</evidence>
<dbReference type="SUPFAM" id="SSF103190">
    <property type="entry name" value="Sensory domain-like"/>
    <property type="match status" value="1"/>
</dbReference>
<comment type="caution">
    <text evidence="16">The sequence shown here is derived from an EMBL/GenBank/DDBJ whole genome shotgun (WGS) entry which is preliminary data.</text>
</comment>
<dbReference type="Gene3D" id="3.60.40.10">
    <property type="entry name" value="PPM-type phosphatase domain"/>
    <property type="match status" value="1"/>
</dbReference>
<evidence type="ECO:0000256" key="6">
    <source>
        <dbReference type="ARBA" id="ARBA00022741"/>
    </source>
</evidence>
<dbReference type="InterPro" id="IPR001932">
    <property type="entry name" value="PPM-type_phosphatase-like_dom"/>
</dbReference>
<evidence type="ECO:0000313" key="16">
    <source>
        <dbReference type="EMBL" id="GAA4617085.1"/>
    </source>
</evidence>
<evidence type="ECO:0000256" key="9">
    <source>
        <dbReference type="ARBA" id="ARBA00022840"/>
    </source>
</evidence>
<keyword evidence="11" id="KW-0902">Two-component regulatory system</keyword>
<dbReference type="Pfam" id="PF07228">
    <property type="entry name" value="SpoIIE"/>
    <property type="match status" value="1"/>
</dbReference>
<dbReference type="InterPro" id="IPR033463">
    <property type="entry name" value="sCache_3"/>
</dbReference>
<dbReference type="PANTHER" id="PTHR43156:SF2">
    <property type="entry name" value="STAGE II SPORULATION PROTEIN E"/>
    <property type="match status" value="1"/>
</dbReference>
<dbReference type="Pfam" id="PF13188">
    <property type="entry name" value="PAS_8"/>
    <property type="match status" value="1"/>
</dbReference>
<keyword evidence="17" id="KW-1185">Reference proteome</keyword>
<dbReference type="SMART" id="SM00331">
    <property type="entry name" value="PP2C_SIG"/>
    <property type="match status" value="1"/>
</dbReference>
<feature type="domain" description="PAS" evidence="14">
    <location>
        <begin position="229"/>
        <end position="294"/>
    </location>
</feature>
<comment type="subcellular location">
    <subcellularLocation>
        <location evidence="1">Cell membrane</location>
        <topology evidence="1">Multi-pass membrane protein</topology>
    </subcellularLocation>
</comment>
<keyword evidence="12 13" id="KW-0472">Membrane</keyword>
<dbReference type="SUPFAM" id="SSF55785">
    <property type="entry name" value="PYP-like sensor domain (PAS domain)"/>
    <property type="match status" value="1"/>
</dbReference>
<name>A0ABP8TUZ5_9ACTN</name>
<evidence type="ECO:0000256" key="7">
    <source>
        <dbReference type="ARBA" id="ARBA00022777"/>
    </source>
</evidence>
<evidence type="ECO:0000256" key="5">
    <source>
        <dbReference type="ARBA" id="ARBA00022692"/>
    </source>
</evidence>
<dbReference type="Gene3D" id="3.30.450.20">
    <property type="entry name" value="PAS domain"/>
    <property type="match status" value="2"/>
</dbReference>
<dbReference type="CDD" id="cd00130">
    <property type="entry name" value="PAS"/>
    <property type="match status" value="1"/>
</dbReference>